<accession>A0A3G4RL90</accession>
<proteinExistence type="predicted"/>
<protein>
    <submittedName>
        <fullName evidence="1">Uncharacterized protein</fullName>
    </submittedName>
</protein>
<dbReference type="EMBL" id="MK033499">
    <property type="protein sequence ID" value="AYU66496.1"/>
    <property type="molecule type" value="Genomic_DNA"/>
</dbReference>
<geneLocation type="plasmid" evidence="1">
    <name>pConj125k</name>
</geneLocation>
<sequence>MTFKGGKPILYLRLAMVLTGPEPAAATAPGKLRRGEK</sequence>
<evidence type="ECO:0000313" key="1">
    <source>
        <dbReference type="EMBL" id="AYU66496.1"/>
    </source>
</evidence>
<organism evidence="1">
    <name type="scientific">Escherichia coli</name>
    <dbReference type="NCBI Taxonomy" id="562"/>
    <lineage>
        <taxon>Bacteria</taxon>
        <taxon>Pseudomonadati</taxon>
        <taxon>Pseudomonadota</taxon>
        <taxon>Gammaproteobacteria</taxon>
        <taxon>Enterobacterales</taxon>
        <taxon>Enterobacteriaceae</taxon>
        <taxon>Escherichia</taxon>
    </lineage>
</organism>
<keyword evidence="1" id="KW-0614">Plasmid</keyword>
<dbReference type="AlphaFoldDB" id="A0A3G4RL90"/>
<name>A0A3G4RL90_ECOLX</name>
<reference evidence="1" key="1">
    <citation type="submission" date="2018-10" db="EMBL/GenBank/DDBJ databases">
        <title>Emergence of a New Multidrug-resistant Salmonella enterica serovar Anatum Clone in Taiwan.</title>
        <authorList>
            <person name="Wang Y.-W."/>
            <person name="Hong Y.-P."/>
            <person name="Chen Y.-S."/>
            <person name="Chiou C.-S."/>
        </authorList>
    </citation>
    <scope>NUCLEOTIDE SEQUENCE</scope>
    <source>
        <strain evidence="1">C600_pConj125k</strain>
        <plasmid evidence="1">pConj125k</plasmid>
    </source>
</reference>